<sequence length="265" mass="31074">MPLEIQTIYNAANLNYSYKEKLDSYKNSTEMNMAGCQKFTNQHLDDGVNVYRICVAVISFLSYLIEETENTTYRDIGCKYLFYWLYTHVKSNEQASKNMLKLYNELHRIHNEQHNSLGIFNKKIFPVTNDNCISGVSDLYAKYSDECREGYDDFCDELTNFRKKHNFIIQEVLLCQGKQYILPPVEKFDTANKTIIPFSLIPLTSLILPILYKFTAFGPWIRRKIGKNKNIWKNINEETNNSLNTYEIGEDNLNMRDYNIAYNSS</sequence>
<dbReference type="EMBL" id="FLQU01001382">
    <property type="protein sequence ID" value="SBS92765.1"/>
    <property type="molecule type" value="Genomic_DNA"/>
</dbReference>
<evidence type="ECO:0000313" key="2">
    <source>
        <dbReference type="Proteomes" id="UP000078560"/>
    </source>
</evidence>
<proteinExistence type="predicted"/>
<reference evidence="2" key="1">
    <citation type="submission" date="2016-05" db="EMBL/GenBank/DDBJ databases">
        <authorList>
            <person name="Naeem Raeece"/>
        </authorList>
    </citation>
    <scope>NUCLEOTIDE SEQUENCE [LARGE SCALE GENOMIC DNA]</scope>
</reference>
<name>A0A1A8WIL3_PLAOA</name>
<dbReference type="InterPro" id="IPR008780">
    <property type="entry name" value="Plasmodium_Vir"/>
</dbReference>
<evidence type="ECO:0000313" key="1">
    <source>
        <dbReference type="EMBL" id="SBS92765.1"/>
    </source>
</evidence>
<accession>A0A1A8WIL3</accession>
<dbReference type="AlphaFoldDB" id="A0A1A8WIL3"/>
<dbReference type="Pfam" id="PF05795">
    <property type="entry name" value="Plasmodium_Vir"/>
    <property type="match status" value="1"/>
</dbReference>
<organism evidence="1 2">
    <name type="scientific">Plasmodium ovale curtisi</name>
    <dbReference type="NCBI Taxonomy" id="864141"/>
    <lineage>
        <taxon>Eukaryota</taxon>
        <taxon>Sar</taxon>
        <taxon>Alveolata</taxon>
        <taxon>Apicomplexa</taxon>
        <taxon>Aconoidasida</taxon>
        <taxon>Haemosporida</taxon>
        <taxon>Plasmodiidae</taxon>
        <taxon>Plasmodium</taxon>
        <taxon>Plasmodium (Plasmodium)</taxon>
    </lineage>
</organism>
<dbReference type="Proteomes" id="UP000078560">
    <property type="component" value="Unassembled WGS sequence"/>
</dbReference>
<protein>
    <submittedName>
        <fullName evidence="1">PIR Superfamily Protein</fullName>
    </submittedName>
</protein>
<gene>
    <name evidence="1" type="ORF">POVCU2_0076320</name>
</gene>